<dbReference type="RefSeq" id="XP_024880392.1">
    <property type="nucleotide sequence ID" value="XM_025024624.1"/>
</dbReference>
<evidence type="ECO:0000256" key="1">
    <source>
        <dbReference type="SAM" id="MobiDB-lite"/>
    </source>
</evidence>
<protein>
    <submittedName>
        <fullName evidence="3">Uncharacterized protein LOC112460111</fullName>
    </submittedName>
</protein>
<evidence type="ECO:0000313" key="3">
    <source>
        <dbReference type="RefSeq" id="XP_024880392.1"/>
    </source>
</evidence>
<sequence>MRIVVHLTIGEKDKLIALKNELETKRELNKEISSAKYASSAKSSKRPRTSINTGHKKTDLSTKVQRKELRFNRANDRYAPIVEIDLLKVLTKTPIFLENDSIRSFFTESVCSLGILPLNMAKIELEKAKAIALR</sequence>
<dbReference type="Proteomes" id="UP000504618">
    <property type="component" value="Unplaced"/>
</dbReference>
<feature type="region of interest" description="Disordered" evidence="1">
    <location>
        <begin position="34"/>
        <end position="62"/>
    </location>
</feature>
<organism evidence="2 3">
    <name type="scientific">Temnothorax curvispinosus</name>
    <dbReference type="NCBI Taxonomy" id="300111"/>
    <lineage>
        <taxon>Eukaryota</taxon>
        <taxon>Metazoa</taxon>
        <taxon>Ecdysozoa</taxon>
        <taxon>Arthropoda</taxon>
        <taxon>Hexapoda</taxon>
        <taxon>Insecta</taxon>
        <taxon>Pterygota</taxon>
        <taxon>Neoptera</taxon>
        <taxon>Endopterygota</taxon>
        <taxon>Hymenoptera</taxon>
        <taxon>Apocrita</taxon>
        <taxon>Aculeata</taxon>
        <taxon>Formicoidea</taxon>
        <taxon>Formicidae</taxon>
        <taxon>Myrmicinae</taxon>
        <taxon>Temnothorax</taxon>
    </lineage>
</organism>
<gene>
    <name evidence="3" type="primary">LOC112460111</name>
</gene>
<dbReference type="GeneID" id="112460111"/>
<proteinExistence type="predicted"/>
<dbReference type="AlphaFoldDB" id="A0A6J1QDJ3"/>
<evidence type="ECO:0000313" key="2">
    <source>
        <dbReference type="Proteomes" id="UP000504618"/>
    </source>
</evidence>
<name>A0A6J1QDJ3_9HYME</name>
<reference evidence="3" key="1">
    <citation type="submission" date="2025-08" db="UniProtKB">
        <authorList>
            <consortium name="RefSeq"/>
        </authorList>
    </citation>
    <scope>IDENTIFICATION</scope>
    <source>
        <tissue evidence="3">Whole body</tissue>
    </source>
</reference>
<keyword evidence="2" id="KW-1185">Reference proteome</keyword>
<accession>A0A6J1QDJ3</accession>